<organism evidence="2">
    <name type="scientific">marine sediment metagenome</name>
    <dbReference type="NCBI Taxonomy" id="412755"/>
    <lineage>
        <taxon>unclassified sequences</taxon>
        <taxon>metagenomes</taxon>
        <taxon>ecological metagenomes</taxon>
    </lineage>
</organism>
<dbReference type="EMBL" id="BARS01011309">
    <property type="protein sequence ID" value="GAF88503.1"/>
    <property type="molecule type" value="Genomic_DNA"/>
</dbReference>
<name>X0T4V8_9ZZZZ</name>
<feature type="transmembrane region" description="Helical" evidence="1">
    <location>
        <begin position="39"/>
        <end position="57"/>
    </location>
</feature>
<comment type="caution">
    <text evidence="2">The sequence shown here is derived from an EMBL/GenBank/DDBJ whole genome shotgun (WGS) entry which is preliminary data.</text>
</comment>
<keyword evidence="1" id="KW-0812">Transmembrane</keyword>
<dbReference type="AlphaFoldDB" id="X0T4V8"/>
<feature type="transmembrane region" description="Helical" evidence="1">
    <location>
        <begin position="129"/>
        <end position="148"/>
    </location>
</feature>
<sequence length="242" mass="26883">MERLLFGWSARQFRSFMFADIPGVTYAQAAEYWANLAIELSWVVIALAVIGAVALLVRRWRVGLLLLTALTVQLLYFFNYEIWDLYVFYIPSYVLLALLAVAGMGAVADLGTIALRGLASPAQIRWGNLGLGIAVALLVLGFAVWPVFRPQKDAVIAGEVPFNFDEYPVFDESLQNFAIATVVNMPENAIVFTDWDLVWPYYYAAHILGGRHDLTFVETYPADDVDGVADSVVDYAAINLTD</sequence>
<evidence type="ECO:0000313" key="2">
    <source>
        <dbReference type="EMBL" id="GAF88503.1"/>
    </source>
</evidence>
<protein>
    <submittedName>
        <fullName evidence="2">Uncharacterized protein</fullName>
    </submittedName>
</protein>
<keyword evidence="1" id="KW-1133">Transmembrane helix</keyword>
<feature type="transmembrane region" description="Helical" evidence="1">
    <location>
        <begin position="86"/>
        <end position="108"/>
    </location>
</feature>
<evidence type="ECO:0000256" key="1">
    <source>
        <dbReference type="SAM" id="Phobius"/>
    </source>
</evidence>
<reference evidence="2" key="1">
    <citation type="journal article" date="2014" name="Front. Microbiol.">
        <title>High frequency of phylogenetically diverse reductive dehalogenase-homologous genes in deep subseafloor sedimentary metagenomes.</title>
        <authorList>
            <person name="Kawai M."/>
            <person name="Futagami T."/>
            <person name="Toyoda A."/>
            <person name="Takaki Y."/>
            <person name="Nishi S."/>
            <person name="Hori S."/>
            <person name="Arai W."/>
            <person name="Tsubouchi T."/>
            <person name="Morono Y."/>
            <person name="Uchiyama I."/>
            <person name="Ito T."/>
            <person name="Fujiyama A."/>
            <person name="Inagaki F."/>
            <person name="Takami H."/>
        </authorList>
    </citation>
    <scope>NUCLEOTIDE SEQUENCE</scope>
    <source>
        <strain evidence="2">Expedition CK06-06</strain>
    </source>
</reference>
<proteinExistence type="predicted"/>
<accession>X0T4V8</accession>
<gene>
    <name evidence="2" type="ORF">S01H1_20619</name>
</gene>
<keyword evidence="1" id="KW-0472">Membrane</keyword>
<feature type="transmembrane region" description="Helical" evidence="1">
    <location>
        <begin position="64"/>
        <end position="80"/>
    </location>
</feature>
<feature type="non-terminal residue" evidence="2">
    <location>
        <position position="242"/>
    </location>
</feature>